<feature type="transmembrane region" description="Helical" evidence="7">
    <location>
        <begin position="18"/>
        <end position="38"/>
    </location>
</feature>
<evidence type="ECO:0000256" key="2">
    <source>
        <dbReference type="ARBA" id="ARBA00007400"/>
    </source>
</evidence>
<dbReference type="Proteomes" id="UP000838672">
    <property type="component" value="Unassembled WGS sequence"/>
</dbReference>
<dbReference type="InterPro" id="IPR002656">
    <property type="entry name" value="Acyl_transf_3_dom"/>
</dbReference>
<feature type="transmembrane region" description="Helical" evidence="7">
    <location>
        <begin position="44"/>
        <end position="67"/>
    </location>
</feature>
<dbReference type="Pfam" id="PF01757">
    <property type="entry name" value="Acyl_transf_3"/>
    <property type="match status" value="1"/>
</dbReference>
<evidence type="ECO:0000256" key="6">
    <source>
        <dbReference type="ARBA" id="ARBA00023136"/>
    </source>
</evidence>
<comment type="similarity">
    <text evidence="2">Belongs to the acyltransferase 3 family.</text>
</comment>
<comment type="caution">
    <text evidence="9">The sequence shown here is derived from an EMBL/GenBank/DDBJ whole genome shotgun (WGS) entry which is preliminary data.</text>
</comment>
<feature type="transmembrane region" description="Helical" evidence="7">
    <location>
        <begin position="163"/>
        <end position="181"/>
    </location>
</feature>
<feature type="transmembrane region" description="Helical" evidence="7">
    <location>
        <begin position="252"/>
        <end position="270"/>
    </location>
</feature>
<evidence type="ECO:0000259" key="8">
    <source>
        <dbReference type="Pfam" id="PF01757"/>
    </source>
</evidence>
<feature type="transmembrane region" description="Helical" evidence="7">
    <location>
        <begin position="137"/>
        <end position="156"/>
    </location>
</feature>
<dbReference type="EMBL" id="CAKLDI010000002">
    <property type="protein sequence ID" value="CAH0535648.1"/>
    <property type="molecule type" value="Genomic_DNA"/>
</dbReference>
<name>A0ABM8ZZ00_9VIBR</name>
<evidence type="ECO:0000313" key="10">
    <source>
        <dbReference type="Proteomes" id="UP000838672"/>
    </source>
</evidence>
<evidence type="ECO:0000313" key="9">
    <source>
        <dbReference type="EMBL" id="CAH0535648.1"/>
    </source>
</evidence>
<gene>
    <name evidence="9" type="ORF">VST7929_03159</name>
</gene>
<protein>
    <recommendedName>
        <fullName evidence="8">Acyltransferase 3 domain-containing protein</fullName>
    </recommendedName>
</protein>
<evidence type="ECO:0000256" key="1">
    <source>
        <dbReference type="ARBA" id="ARBA00004651"/>
    </source>
</evidence>
<accession>A0ABM8ZZ00</accession>
<keyword evidence="5 7" id="KW-1133">Transmembrane helix</keyword>
<feature type="domain" description="Acyltransferase 3" evidence="8">
    <location>
        <begin position="11"/>
        <end position="334"/>
    </location>
</feature>
<proteinExistence type="inferred from homology"/>
<feature type="transmembrane region" description="Helical" evidence="7">
    <location>
        <begin position="321"/>
        <end position="338"/>
    </location>
</feature>
<dbReference type="PANTHER" id="PTHR40074:SF2">
    <property type="entry name" value="O-ACETYLTRANSFERASE WECH"/>
    <property type="match status" value="1"/>
</dbReference>
<reference evidence="9" key="1">
    <citation type="submission" date="2021-11" db="EMBL/GenBank/DDBJ databases">
        <authorList>
            <person name="Rodrigo-Torres L."/>
            <person name="Arahal R. D."/>
            <person name="Lucena T."/>
        </authorList>
    </citation>
    <scope>NUCLEOTIDE SEQUENCE</scope>
    <source>
        <strain evidence="9">CECT 7929</strain>
    </source>
</reference>
<sequence>MNTPTPTKKIASLELGRLIAIFAVVAMHCQLFMTYLQVGETPWLGYLFNQCTRFAVPLFFLIAGFLIQPKLVAAPMVTLKNYCAPLLRIFAVWSVICLLMPFDFGTLLENGYLAERLGYWQYLLSRPINTLLEGGLVHLWFLPALMLAALITALLLHFHKARWLLPIAVVLYLYGVAAGSYYNLTNIWAFCFTRNGPFFSTLMFALGFLIREKEFRLSRGAALAMALIGMAMHLGEAYFLMDFKQPFNSNDYLLGTVLWGTGLFLFLLATPQLGDRPWVFHWAQYVLPIYVAHLPIMILMLDLTGFLQLNTLQAAPLKDAVVFFGTVTFTLLLIKGLEKTPLYRVLFR</sequence>
<keyword evidence="6 7" id="KW-0472">Membrane</keyword>
<feature type="transmembrane region" description="Helical" evidence="7">
    <location>
        <begin position="79"/>
        <end position="102"/>
    </location>
</feature>
<evidence type="ECO:0000256" key="7">
    <source>
        <dbReference type="SAM" id="Phobius"/>
    </source>
</evidence>
<evidence type="ECO:0000256" key="4">
    <source>
        <dbReference type="ARBA" id="ARBA00022692"/>
    </source>
</evidence>
<organism evidence="9 10">
    <name type="scientific">Vibrio stylophorae</name>
    <dbReference type="NCBI Taxonomy" id="659351"/>
    <lineage>
        <taxon>Bacteria</taxon>
        <taxon>Pseudomonadati</taxon>
        <taxon>Pseudomonadota</taxon>
        <taxon>Gammaproteobacteria</taxon>
        <taxon>Vibrionales</taxon>
        <taxon>Vibrionaceae</taxon>
        <taxon>Vibrio</taxon>
    </lineage>
</organism>
<feature type="transmembrane region" description="Helical" evidence="7">
    <location>
        <begin position="221"/>
        <end position="240"/>
    </location>
</feature>
<dbReference type="RefSeq" id="WP_237468547.1">
    <property type="nucleotide sequence ID" value="NZ_CAKLDI010000002.1"/>
</dbReference>
<evidence type="ECO:0000256" key="5">
    <source>
        <dbReference type="ARBA" id="ARBA00022989"/>
    </source>
</evidence>
<keyword evidence="3" id="KW-1003">Cell membrane</keyword>
<feature type="transmembrane region" description="Helical" evidence="7">
    <location>
        <begin position="187"/>
        <end position="209"/>
    </location>
</feature>
<keyword evidence="10" id="KW-1185">Reference proteome</keyword>
<dbReference type="PANTHER" id="PTHR40074">
    <property type="entry name" value="O-ACETYLTRANSFERASE WECH"/>
    <property type="match status" value="1"/>
</dbReference>
<feature type="transmembrane region" description="Helical" evidence="7">
    <location>
        <begin position="282"/>
        <end position="301"/>
    </location>
</feature>
<keyword evidence="4 7" id="KW-0812">Transmembrane</keyword>
<comment type="subcellular location">
    <subcellularLocation>
        <location evidence="1">Cell membrane</location>
        <topology evidence="1">Multi-pass membrane protein</topology>
    </subcellularLocation>
</comment>
<evidence type="ECO:0000256" key="3">
    <source>
        <dbReference type="ARBA" id="ARBA00022475"/>
    </source>
</evidence>